<dbReference type="SUPFAM" id="SSF57850">
    <property type="entry name" value="RING/U-box"/>
    <property type="match status" value="1"/>
</dbReference>
<organism evidence="16">
    <name type="scientific">Lepeophtheirus salmonis</name>
    <name type="common">Salmon louse</name>
    <name type="synonym">Caligus salmonis</name>
    <dbReference type="NCBI Taxonomy" id="72036"/>
    <lineage>
        <taxon>Eukaryota</taxon>
        <taxon>Metazoa</taxon>
        <taxon>Ecdysozoa</taxon>
        <taxon>Arthropoda</taxon>
        <taxon>Crustacea</taxon>
        <taxon>Multicrustacea</taxon>
        <taxon>Hexanauplia</taxon>
        <taxon>Copepoda</taxon>
        <taxon>Siphonostomatoida</taxon>
        <taxon>Caligidae</taxon>
        <taxon>Lepeophtheirus</taxon>
    </lineage>
</organism>
<dbReference type="GO" id="GO:0008270">
    <property type="term" value="F:zinc ion binding"/>
    <property type="evidence" value="ECO:0007669"/>
    <property type="project" value="UniProtKB-KW"/>
</dbReference>
<keyword evidence="12 14" id="KW-0472">Membrane</keyword>
<feature type="compositionally biased region" description="Acidic residues" evidence="13">
    <location>
        <begin position="565"/>
        <end position="577"/>
    </location>
</feature>
<evidence type="ECO:0000256" key="5">
    <source>
        <dbReference type="ARBA" id="ARBA00022679"/>
    </source>
</evidence>
<feature type="transmembrane region" description="Helical" evidence="14">
    <location>
        <begin position="626"/>
        <end position="651"/>
    </location>
</feature>
<evidence type="ECO:0000256" key="9">
    <source>
        <dbReference type="ARBA" id="ARBA00022786"/>
    </source>
</evidence>
<evidence type="ECO:0000256" key="4">
    <source>
        <dbReference type="ARBA" id="ARBA00012483"/>
    </source>
</evidence>
<feature type="compositionally biased region" description="Low complexity" evidence="13">
    <location>
        <begin position="190"/>
        <end position="199"/>
    </location>
</feature>
<keyword evidence="7" id="KW-0479">Metal-binding</keyword>
<evidence type="ECO:0000259" key="15">
    <source>
        <dbReference type="PROSITE" id="PS51292"/>
    </source>
</evidence>
<feature type="domain" description="RING-CH-type" evidence="15">
    <location>
        <begin position="4"/>
        <end position="65"/>
    </location>
</feature>
<keyword evidence="6 14" id="KW-0812">Transmembrane</keyword>
<protein>
    <recommendedName>
        <fullName evidence="4">RING-type E3 ubiquitin transferase</fullName>
        <ecNumber evidence="4">2.3.2.27</ecNumber>
    </recommendedName>
</protein>
<proteinExistence type="predicted"/>
<evidence type="ECO:0000256" key="6">
    <source>
        <dbReference type="ARBA" id="ARBA00022692"/>
    </source>
</evidence>
<dbReference type="Gene3D" id="3.30.40.10">
    <property type="entry name" value="Zinc/RING finger domain, C3HC4 (zinc finger)"/>
    <property type="match status" value="1"/>
</dbReference>
<sequence>MEDETGSSGDLCRVCRSEGGSERPLFHPCICTGSIKFIHEECLLQWLKYSKKEICELCNHRFSFTSIYSSDMPKRLPVRILLSGLCSTLARVLKVWVHDTCVALAWIGLLPLTACRIYRSLFSGSLSSIICLPLHIFSTENLTSDISQGCVVVFLTLLAFIGLFWLKDQMLHGGGPEWLDMEDNAHLQHQQPEQPNPQQDDPPPAEDPPDANQQEVEEVEQEENVPVEPAAPEILDPAEAPHPDDGQWNPMEWDRPPEEMTWERIFGFDGSLVFLEHVFWAISLNTLFILIFAFFPYHIGHFTILGFELKSFIGGTHFEGMLTTLYGYCISGVSLVVIHSITSILKLRKVSRFLGQCYVVVKVALLLVVEIFVFPVVCGWWLDICSLSLFDATLKDRQASYHKSPETSLFMHWLIGMIYVFYFASFVILLREILRPGVLWFIRNLNDPDFNPIQEMIHLSVLKHLRRFCASLVMFGTSILVMLYIPSRIIKHYFVNFLPYQTAQPPDSPVDELIMELFLVLVILPALQDHNNMREWLKRAIRLWCLGASGILDLKSYLFGDEVDAEGDKDDEDEQDDNVPIQEVPPPAQPPNEEGGLRAAHQAFHFREGPTRYQSYDKPRFLPAKIMGLFVLMLLSWLIVSLIGMLVPVWFGRKLFGIWLRDNRRFYELYTLALGLFVCLSLIKGITLFVGWISQGWKQLSITIREWGLIGLKALIAVFLLMIVIPLMAGVLLELVLLMPLRVPLHQTPVYILWQDLAFGVLYTKIVIGLTRIGPDWWLKAAIIRLCNDGIRGLDLKFLIMSIIMPVCTYLGLSLSVPYIIAHSIAPLLFSDQMLLIVIQRYIYTFCLSVIVTVFFVNLQLDQFKKLYEHIKNDRYLIGKRLVNYNHAKRSSTLQLSNQS</sequence>
<dbReference type="PANTHER" id="PTHR13145:SF0">
    <property type="entry name" value="E3 UBIQUITIN-PROTEIN LIGASE MARCHF6"/>
    <property type="match status" value="1"/>
</dbReference>
<dbReference type="EC" id="2.3.2.27" evidence="4"/>
<feature type="transmembrane region" description="Helical" evidence="14">
    <location>
        <begin position="510"/>
        <end position="527"/>
    </location>
</feature>
<dbReference type="InterPro" id="IPR013083">
    <property type="entry name" value="Znf_RING/FYVE/PHD"/>
</dbReference>
<dbReference type="Pfam" id="PF23113">
    <property type="entry name" value="MARCHF6_C"/>
    <property type="match status" value="1"/>
</dbReference>
<evidence type="ECO:0000256" key="3">
    <source>
        <dbReference type="ARBA" id="ARBA00004906"/>
    </source>
</evidence>
<evidence type="ECO:0000256" key="14">
    <source>
        <dbReference type="SAM" id="Phobius"/>
    </source>
</evidence>
<feature type="transmembrane region" description="Helical" evidence="14">
    <location>
        <begin position="714"/>
        <end position="739"/>
    </location>
</feature>
<dbReference type="GO" id="GO:0005789">
    <property type="term" value="C:endoplasmic reticulum membrane"/>
    <property type="evidence" value="ECO:0007669"/>
    <property type="project" value="TreeGrafter"/>
</dbReference>
<dbReference type="CDD" id="cd16702">
    <property type="entry name" value="RING_CH-C4HC3_MARCH6"/>
    <property type="match status" value="1"/>
</dbReference>
<feature type="region of interest" description="Disordered" evidence="13">
    <location>
        <begin position="234"/>
        <end position="253"/>
    </location>
</feature>
<evidence type="ECO:0000256" key="13">
    <source>
        <dbReference type="SAM" id="MobiDB-lite"/>
    </source>
</evidence>
<reference evidence="16" key="1">
    <citation type="submission" date="2014-05" db="EMBL/GenBank/DDBJ databases">
        <authorList>
            <person name="Chronopoulou M."/>
        </authorList>
    </citation>
    <scope>NUCLEOTIDE SEQUENCE</scope>
    <source>
        <tissue evidence="16">Whole organism</tissue>
    </source>
</reference>
<feature type="transmembrane region" description="Helical" evidence="14">
    <location>
        <begin position="278"/>
        <end position="299"/>
    </location>
</feature>
<feature type="region of interest" description="Disordered" evidence="13">
    <location>
        <begin position="565"/>
        <end position="594"/>
    </location>
</feature>
<feature type="region of interest" description="Disordered" evidence="13">
    <location>
        <begin position="188"/>
        <end position="226"/>
    </location>
</feature>
<dbReference type="OrthoDB" id="1108038at2759"/>
<feature type="transmembrane region" description="Helical" evidence="14">
    <location>
        <begin position="842"/>
        <end position="861"/>
    </location>
</feature>
<keyword evidence="9" id="KW-0833">Ubl conjugation pathway</keyword>
<dbReference type="Pfam" id="PF12906">
    <property type="entry name" value="RINGv"/>
    <property type="match status" value="1"/>
</dbReference>
<feature type="transmembrane region" description="Helical" evidence="14">
    <location>
        <begin position="798"/>
        <end position="822"/>
    </location>
</feature>
<keyword evidence="10" id="KW-0862">Zinc</keyword>
<name>A0A0K2V986_LEPSM</name>
<dbReference type="GO" id="GO:0036503">
    <property type="term" value="P:ERAD pathway"/>
    <property type="evidence" value="ECO:0007669"/>
    <property type="project" value="TreeGrafter"/>
</dbReference>
<feature type="transmembrane region" description="Helical" evidence="14">
    <location>
        <begin position="325"/>
        <end position="345"/>
    </location>
</feature>
<keyword evidence="11 14" id="KW-1133">Transmembrane helix</keyword>
<feature type="transmembrane region" description="Helical" evidence="14">
    <location>
        <begin position="671"/>
        <end position="693"/>
    </location>
</feature>
<comment type="catalytic activity">
    <reaction evidence="1">
        <text>S-ubiquitinyl-[E2 ubiquitin-conjugating enzyme]-L-cysteine + [acceptor protein]-L-lysine = [E2 ubiquitin-conjugating enzyme]-L-cysteine + N(6)-ubiquitinyl-[acceptor protein]-L-lysine.</text>
        <dbReference type="EC" id="2.3.2.27"/>
    </reaction>
</comment>
<feature type="transmembrane region" description="Helical" evidence="14">
    <location>
        <begin position="468"/>
        <end position="490"/>
    </location>
</feature>
<feature type="transmembrane region" description="Helical" evidence="14">
    <location>
        <begin position="121"/>
        <end position="140"/>
    </location>
</feature>
<feature type="transmembrane region" description="Helical" evidence="14">
    <location>
        <begin position="410"/>
        <end position="430"/>
    </location>
</feature>
<feature type="transmembrane region" description="Helical" evidence="14">
    <location>
        <begin position="146"/>
        <end position="166"/>
    </location>
</feature>
<dbReference type="AlphaFoldDB" id="A0A0K2V986"/>
<feature type="compositionally biased region" description="Acidic residues" evidence="13">
    <location>
        <begin position="203"/>
        <end position="225"/>
    </location>
</feature>
<dbReference type="InterPro" id="IPR056521">
    <property type="entry name" value="MARCHF6-like_C"/>
</dbReference>
<dbReference type="SMART" id="SM00744">
    <property type="entry name" value="RINGv"/>
    <property type="match status" value="1"/>
</dbReference>
<dbReference type="PANTHER" id="PTHR13145">
    <property type="entry name" value="SSM4 PROTEIN"/>
    <property type="match status" value="1"/>
</dbReference>
<evidence type="ECO:0000313" key="16">
    <source>
        <dbReference type="EMBL" id="CDW47113.1"/>
    </source>
</evidence>
<evidence type="ECO:0000256" key="11">
    <source>
        <dbReference type="ARBA" id="ARBA00022989"/>
    </source>
</evidence>
<evidence type="ECO:0000256" key="2">
    <source>
        <dbReference type="ARBA" id="ARBA00004141"/>
    </source>
</evidence>
<keyword evidence="8" id="KW-0863">Zinc-finger</keyword>
<evidence type="ECO:0000256" key="12">
    <source>
        <dbReference type="ARBA" id="ARBA00023136"/>
    </source>
</evidence>
<keyword evidence="5" id="KW-0808">Transferase</keyword>
<evidence type="ECO:0000256" key="8">
    <source>
        <dbReference type="ARBA" id="ARBA00022771"/>
    </source>
</evidence>
<dbReference type="FunFam" id="3.30.40.10:FF:000287">
    <property type="entry name" value="RING finger membrane protein"/>
    <property type="match status" value="1"/>
</dbReference>
<accession>A0A0K2V986</accession>
<feature type="transmembrane region" description="Helical" evidence="14">
    <location>
        <begin position="357"/>
        <end position="382"/>
    </location>
</feature>
<evidence type="ECO:0000256" key="7">
    <source>
        <dbReference type="ARBA" id="ARBA00022723"/>
    </source>
</evidence>
<feature type="transmembrane region" description="Helical" evidence="14">
    <location>
        <begin position="751"/>
        <end position="770"/>
    </location>
</feature>
<dbReference type="EMBL" id="HACA01029752">
    <property type="protein sequence ID" value="CDW47113.1"/>
    <property type="molecule type" value="Transcribed_RNA"/>
</dbReference>
<comment type="pathway">
    <text evidence="3">Protein modification; protein ubiquitination.</text>
</comment>
<comment type="subcellular location">
    <subcellularLocation>
        <location evidence="2">Membrane</location>
        <topology evidence="2">Multi-pass membrane protein</topology>
    </subcellularLocation>
</comment>
<dbReference type="InterPro" id="IPR011016">
    <property type="entry name" value="Znf_RING-CH"/>
</dbReference>
<evidence type="ECO:0000256" key="1">
    <source>
        <dbReference type="ARBA" id="ARBA00000900"/>
    </source>
</evidence>
<dbReference type="GO" id="GO:0061630">
    <property type="term" value="F:ubiquitin protein ligase activity"/>
    <property type="evidence" value="ECO:0007669"/>
    <property type="project" value="UniProtKB-EC"/>
</dbReference>
<evidence type="ECO:0000256" key="10">
    <source>
        <dbReference type="ARBA" id="ARBA00022833"/>
    </source>
</evidence>
<dbReference type="PROSITE" id="PS51292">
    <property type="entry name" value="ZF_RING_CH"/>
    <property type="match status" value="1"/>
</dbReference>